<feature type="compositionally biased region" description="Basic and acidic residues" evidence="1">
    <location>
        <begin position="1"/>
        <end position="17"/>
    </location>
</feature>
<gene>
    <name evidence="2" type="ORF">F5050DRAFT_1813374</name>
</gene>
<comment type="caution">
    <text evidence="2">The sequence shown here is derived from an EMBL/GenBank/DDBJ whole genome shotgun (WGS) entry which is preliminary data.</text>
</comment>
<feature type="compositionally biased region" description="Basic and acidic residues" evidence="1">
    <location>
        <begin position="259"/>
        <end position="273"/>
    </location>
</feature>
<evidence type="ECO:0000313" key="2">
    <source>
        <dbReference type="EMBL" id="KAJ3990840.1"/>
    </source>
</evidence>
<feature type="region of interest" description="Disordered" evidence="1">
    <location>
        <begin position="1"/>
        <end position="112"/>
    </location>
</feature>
<reference evidence="2" key="1">
    <citation type="submission" date="2022-08" db="EMBL/GenBank/DDBJ databases">
        <authorList>
            <consortium name="DOE Joint Genome Institute"/>
            <person name="Min B."/>
            <person name="Riley R."/>
            <person name="Sierra-Patev S."/>
            <person name="Naranjo-Ortiz M."/>
            <person name="Looney B."/>
            <person name="Konkel Z."/>
            <person name="Slot J.C."/>
            <person name="Sakamoto Y."/>
            <person name="Steenwyk J.L."/>
            <person name="Rokas A."/>
            <person name="Carro J."/>
            <person name="Camarero S."/>
            <person name="Ferreira P."/>
            <person name="Molpeceres G."/>
            <person name="Ruiz-Duenas F.J."/>
            <person name="Serrano A."/>
            <person name="Henrissat B."/>
            <person name="Drula E."/>
            <person name="Hughes K.W."/>
            <person name="Mata J.L."/>
            <person name="Ishikawa N.K."/>
            <person name="Vargas-Isla R."/>
            <person name="Ushijima S."/>
            <person name="Smith C.A."/>
            <person name="Ahrendt S."/>
            <person name="Andreopoulos W."/>
            <person name="He G."/>
            <person name="Labutti K."/>
            <person name="Lipzen A."/>
            <person name="Ng V."/>
            <person name="Sandor L."/>
            <person name="Barry K."/>
            <person name="Martinez A.T."/>
            <person name="Xiao Y."/>
            <person name="Gibbons J.G."/>
            <person name="Terashima K."/>
            <person name="Hibbett D.S."/>
            <person name="Grigoriev I.V."/>
        </authorList>
    </citation>
    <scope>NUCLEOTIDE SEQUENCE</scope>
    <source>
        <strain evidence="2">TFB10827</strain>
    </source>
</reference>
<dbReference type="EMBL" id="MU791409">
    <property type="protein sequence ID" value="KAJ3990840.1"/>
    <property type="molecule type" value="Genomic_DNA"/>
</dbReference>
<evidence type="ECO:0000313" key="3">
    <source>
        <dbReference type="Proteomes" id="UP001163828"/>
    </source>
</evidence>
<feature type="region of interest" description="Disordered" evidence="1">
    <location>
        <begin position="225"/>
        <end position="273"/>
    </location>
</feature>
<dbReference type="Proteomes" id="UP001163828">
    <property type="component" value="Unassembled WGS sequence"/>
</dbReference>
<keyword evidence="3" id="KW-1185">Reference proteome</keyword>
<accession>A0ABQ8PXL7</accession>
<proteinExistence type="predicted"/>
<organism evidence="2 3">
    <name type="scientific">Lentinula boryana</name>
    <dbReference type="NCBI Taxonomy" id="40481"/>
    <lineage>
        <taxon>Eukaryota</taxon>
        <taxon>Fungi</taxon>
        <taxon>Dikarya</taxon>
        <taxon>Basidiomycota</taxon>
        <taxon>Agaricomycotina</taxon>
        <taxon>Agaricomycetes</taxon>
        <taxon>Agaricomycetidae</taxon>
        <taxon>Agaricales</taxon>
        <taxon>Marasmiineae</taxon>
        <taxon>Omphalotaceae</taxon>
        <taxon>Lentinula</taxon>
    </lineage>
</organism>
<protein>
    <recommendedName>
        <fullName evidence="4">Zn(2)-C6 fungal-type domain-containing protein</fullName>
    </recommendedName>
</protein>
<feature type="compositionally biased region" description="Acidic residues" evidence="1">
    <location>
        <begin position="92"/>
        <end position="103"/>
    </location>
</feature>
<feature type="compositionally biased region" description="Acidic residues" evidence="1">
    <location>
        <begin position="235"/>
        <end position="258"/>
    </location>
</feature>
<sequence length="273" mass="31100">MEKEKAAKNSERRREPGKSLVRNQLEVVVPPRASGSKTKAFKSKSIISDESDVVEVDEEQVAPPRGVKRKRTIKMIAKNDVPDPAGDFDVREGEDDDDEEDEPPSPSQRRPACTRCILLGKPASCRPQSTQRRTQACELCHVQRQRCSWIADHASWRLRGKRAKVEDEIYRGPAARITDRKFEGPGISEQLAVLSEQNTELIHLLRRSLEVQEKMLGIMVRAENRVDEAMGVGEKDEDEDEDEDGEGEEDEEEKEEDEEKRRKAIREGKKRAD</sequence>
<name>A0ABQ8PXL7_9AGAR</name>
<evidence type="ECO:0000256" key="1">
    <source>
        <dbReference type="SAM" id="MobiDB-lite"/>
    </source>
</evidence>
<evidence type="ECO:0008006" key="4">
    <source>
        <dbReference type="Google" id="ProtNLM"/>
    </source>
</evidence>
<feature type="compositionally biased region" description="Acidic residues" evidence="1">
    <location>
        <begin position="49"/>
        <end position="60"/>
    </location>
</feature>